<dbReference type="Pfam" id="PF15044">
    <property type="entry name" value="CLU_N"/>
    <property type="match status" value="1"/>
</dbReference>
<reference evidence="5" key="1">
    <citation type="journal article" date="2021" name="Open Biol.">
        <title>Shared evolutionary footprints suggest mitochondrial oxidative damage underlies multiple complex I losses in fungi.</title>
        <authorList>
            <person name="Schikora-Tamarit M.A."/>
            <person name="Marcet-Houben M."/>
            <person name="Nosek J."/>
            <person name="Gabaldon T."/>
        </authorList>
    </citation>
    <scope>NUCLEOTIDE SEQUENCE</scope>
    <source>
        <strain evidence="5">CBS6341</strain>
    </source>
</reference>
<feature type="region of interest" description="Disordered" evidence="3">
    <location>
        <begin position="1237"/>
        <end position="1261"/>
    </location>
</feature>
<reference evidence="5" key="2">
    <citation type="submission" date="2021-01" db="EMBL/GenBank/DDBJ databases">
        <authorList>
            <person name="Schikora-Tamarit M.A."/>
        </authorList>
    </citation>
    <scope>NUCLEOTIDE SEQUENCE</scope>
    <source>
        <strain evidence="5">CBS6341</strain>
    </source>
</reference>
<feature type="domain" description="Clu" evidence="4">
    <location>
        <begin position="303"/>
        <end position="562"/>
    </location>
</feature>
<dbReference type="InterPro" id="IPR033646">
    <property type="entry name" value="CLU-central"/>
</dbReference>
<evidence type="ECO:0000256" key="1">
    <source>
        <dbReference type="ARBA" id="ARBA00022490"/>
    </source>
</evidence>
<dbReference type="OrthoDB" id="1414216at2759"/>
<feature type="compositionally biased region" description="Basic and acidic residues" evidence="3">
    <location>
        <begin position="145"/>
        <end position="158"/>
    </location>
</feature>
<dbReference type="Proteomes" id="UP000769528">
    <property type="component" value="Unassembled WGS sequence"/>
</dbReference>
<dbReference type="SUPFAM" id="SSF48452">
    <property type="entry name" value="TPR-like"/>
    <property type="match status" value="1"/>
</dbReference>
<dbReference type="AlphaFoldDB" id="A0A9P8TGX2"/>
<keyword evidence="6" id="KW-1185">Reference proteome</keyword>
<dbReference type="Gene3D" id="1.25.40.10">
    <property type="entry name" value="Tetratricopeptide repeat domain"/>
    <property type="match status" value="1"/>
</dbReference>
<evidence type="ECO:0000313" key="5">
    <source>
        <dbReference type="EMBL" id="KAH3679143.1"/>
    </source>
</evidence>
<accession>A0A9P8TGX2</accession>
<evidence type="ECO:0000313" key="6">
    <source>
        <dbReference type="Proteomes" id="UP000769528"/>
    </source>
</evidence>
<comment type="caution">
    <text evidence="5">The sequence shown here is derived from an EMBL/GenBank/DDBJ whole genome shotgun (WGS) entry which is preliminary data.</text>
</comment>
<evidence type="ECO:0000256" key="3">
    <source>
        <dbReference type="SAM" id="MobiDB-lite"/>
    </source>
</evidence>
<dbReference type="GO" id="GO:0048312">
    <property type="term" value="P:intracellular distribution of mitochondria"/>
    <property type="evidence" value="ECO:0007669"/>
    <property type="project" value="TreeGrafter"/>
</dbReference>
<gene>
    <name evidence="5" type="ORF">WICMUC_001154</name>
</gene>
<dbReference type="InterPro" id="IPR023231">
    <property type="entry name" value="GSKIP_dom_sf"/>
</dbReference>
<dbReference type="SUPFAM" id="SSF103107">
    <property type="entry name" value="Hypothetical protein c14orf129, hspc210"/>
    <property type="match status" value="1"/>
</dbReference>
<dbReference type="PANTHER" id="PTHR12601:SF6">
    <property type="entry name" value="CLUSTERED MITOCHONDRIA PROTEIN HOMOLOG"/>
    <property type="match status" value="1"/>
</dbReference>
<dbReference type="Pfam" id="PF13236">
    <property type="entry name" value="CLU"/>
    <property type="match status" value="1"/>
</dbReference>
<dbReference type="PANTHER" id="PTHR12601">
    <property type="entry name" value="EUKARYOTIC TRANSLATION INITIATION FACTOR 3 SUBUNIT EIF-3"/>
    <property type="match status" value="1"/>
</dbReference>
<name>A0A9P8TGX2_9ASCO</name>
<evidence type="ECO:0000256" key="2">
    <source>
        <dbReference type="SAM" id="Coils"/>
    </source>
</evidence>
<protein>
    <recommendedName>
        <fullName evidence="4">Clu domain-containing protein</fullName>
    </recommendedName>
</protein>
<keyword evidence="2" id="KW-0175">Coiled coil</keyword>
<dbReference type="InterPro" id="IPR028275">
    <property type="entry name" value="CLU_N"/>
</dbReference>
<organism evidence="5 6">
    <name type="scientific">Wickerhamomyces mucosus</name>
    <dbReference type="NCBI Taxonomy" id="1378264"/>
    <lineage>
        <taxon>Eukaryota</taxon>
        <taxon>Fungi</taxon>
        <taxon>Dikarya</taxon>
        <taxon>Ascomycota</taxon>
        <taxon>Saccharomycotina</taxon>
        <taxon>Saccharomycetes</taxon>
        <taxon>Phaffomycetales</taxon>
        <taxon>Wickerhamomycetaceae</taxon>
        <taxon>Wickerhamomyces</taxon>
    </lineage>
</organism>
<evidence type="ECO:0000259" key="4">
    <source>
        <dbReference type="PROSITE" id="PS51823"/>
    </source>
</evidence>
<feature type="region of interest" description="Disordered" evidence="3">
    <location>
        <begin position="137"/>
        <end position="164"/>
    </location>
</feature>
<keyword evidence="1" id="KW-0963">Cytoplasm</keyword>
<dbReference type="GO" id="GO:0003729">
    <property type="term" value="F:mRNA binding"/>
    <property type="evidence" value="ECO:0007669"/>
    <property type="project" value="TreeGrafter"/>
</dbReference>
<dbReference type="PROSITE" id="PS51823">
    <property type="entry name" value="CLU"/>
    <property type="match status" value="1"/>
</dbReference>
<dbReference type="InterPro" id="IPR027523">
    <property type="entry name" value="CLU_prot"/>
</dbReference>
<dbReference type="Gene3D" id="3.30.2280.10">
    <property type="entry name" value="Hypothetical protein (hspc210)"/>
    <property type="match status" value="1"/>
</dbReference>
<dbReference type="EMBL" id="JAEUBF010000389">
    <property type="protein sequence ID" value="KAH3679143.1"/>
    <property type="molecule type" value="Genomic_DNA"/>
</dbReference>
<sequence>MYSFYFQIINRNYPELISLKINIKGSDPLNIRFPVAESIQTVSNSLFSTEYSYLTSFNLLFEGKILPNETILADLLSSLEQKSITFDLKPKAYTEKSIHDHVSRIREIAGLKQADSSGINSGVSKFNDLNLEPLKSETPIENLDQESKQDEKKTKTVEEPSEEDRAEVASIISTFFTELPESFYTPESVVKPAISALHLSSWNPIPLNFRAKGHLIYLVLQTIEGEVYHISGSTAGFFISKSSNSRFDPTPREQSYQSFTLYELISKVSKNFVNQIKSNQQKIEGLEPATYTKPVTALLNNPWITKALQSPPDLGKAQFDEITTTRDFNDEFQSIKELPKDTIEDRILREQLLAKTAHDFTEASVKGALAVLSGAIGPIDPQEAPENQLFLENNIVYSFATDTGYFSDKGGIKAARAASNQDFQAIKFLNNVDTNSVHTILTTIVDYAGKRVVCQTPVPGLFHYAEQKEIKNPETGETEIVQVEPLTKIEYGFDEQDGEVKSTKEFADALKPFKDALHFKSKTIADGKELVSNSSTKGMVGIDQRKYVIELFNSTPVDIEFIEKYYDPESKDSYPHKQTVVRIEAVQSWWTAKAKELLDEEAKNKGVDLSAPVKEGEQAPSIEIDQDKILFSVDAFESDQTEDKNVRELSRYISKTLIPQFIEQYNTHSNLVQSDGSSLTAALHSAGINIRYLGEVAKSLEKKIAELDAEANETVQEYLKLNGEFEQKFNERSKKIAESIQKAKEEGKSYNPQEDPAFENDDIEKFEDTNPPLFSISKQLSGLLTLVKQEMVARASKHILRNYSLNLPVVLIPSLVSHFHNTLIGYQVNVSPKAEITEQDLYPESDFSYASLTPDSVRELVKNEVEISYRYSLSDKWIESLPLRALHREIAVKFGIQWDQHPYLYTQAQREEYNEAQGIRTKKSKKAKGPAIISYGERDTVFTQEDVSLTPVIKNITIRASAADHFFEVGRSQVYSEDEETREQGFALIGESINFYQQVYGLLSPEIQGAYSLLSQLYQNIGASVPSALNARKAATIAERMYGLDSYETLLAHMNVAFLENDAGNLKNSLKVYAKITQLWRSMFYDYNISIITIITNSINTLQSSGYLNETASLINKLLPISIDVHGEESYTTATLRFRLALIYGYTERFTQSLKEATIALETFKKVASINHHLSRQALMLQRQAEAFRTAQVNNQKQIEETKKNTAEAEALKQKKFIRKAIDTTNSTVEEVLAFIEGKSPSKKNQNPEAKSKKSKKKGKK</sequence>
<dbReference type="InterPro" id="IPR011990">
    <property type="entry name" value="TPR-like_helical_dom_sf"/>
</dbReference>
<dbReference type="InterPro" id="IPR025697">
    <property type="entry name" value="CLU_dom"/>
</dbReference>
<feature type="coiled-coil region" evidence="2">
    <location>
        <begin position="690"/>
        <end position="724"/>
    </location>
</feature>
<proteinExistence type="predicted"/>
<dbReference type="CDD" id="cd15466">
    <property type="entry name" value="CLU-central"/>
    <property type="match status" value="1"/>
</dbReference>
<dbReference type="Pfam" id="PF12807">
    <property type="entry name" value="eIF3_p135"/>
    <property type="match status" value="1"/>
</dbReference>
<dbReference type="GO" id="GO:0005737">
    <property type="term" value="C:cytoplasm"/>
    <property type="evidence" value="ECO:0007669"/>
    <property type="project" value="TreeGrafter"/>
</dbReference>